<keyword evidence="1" id="KW-0732">Signal</keyword>
<feature type="signal peptide" evidence="1">
    <location>
        <begin position="1"/>
        <end position="17"/>
    </location>
</feature>
<evidence type="ECO:0000313" key="3">
    <source>
        <dbReference type="Proteomes" id="UP000326757"/>
    </source>
</evidence>
<protein>
    <submittedName>
        <fullName evidence="2">Uncharacterized protein</fullName>
    </submittedName>
</protein>
<reference evidence="2 3" key="1">
    <citation type="submission" date="2019-06" db="EMBL/GenBank/DDBJ databases">
        <title>Genome Sequence of the Brown Rot Fungal Pathogen Monilinia laxa.</title>
        <authorList>
            <person name="De Miccolis Angelini R.M."/>
            <person name="Landi L."/>
            <person name="Abate D."/>
            <person name="Pollastro S."/>
            <person name="Romanazzi G."/>
            <person name="Faretra F."/>
        </authorList>
    </citation>
    <scope>NUCLEOTIDE SEQUENCE [LARGE SCALE GENOMIC DNA]</scope>
    <source>
        <strain evidence="2 3">Mlax316</strain>
    </source>
</reference>
<evidence type="ECO:0000313" key="2">
    <source>
        <dbReference type="EMBL" id="KAB8300846.1"/>
    </source>
</evidence>
<organism evidence="2 3">
    <name type="scientific">Monilinia laxa</name>
    <name type="common">Brown rot fungus</name>
    <name type="synonym">Sclerotinia laxa</name>
    <dbReference type="NCBI Taxonomy" id="61186"/>
    <lineage>
        <taxon>Eukaryota</taxon>
        <taxon>Fungi</taxon>
        <taxon>Dikarya</taxon>
        <taxon>Ascomycota</taxon>
        <taxon>Pezizomycotina</taxon>
        <taxon>Leotiomycetes</taxon>
        <taxon>Helotiales</taxon>
        <taxon>Sclerotiniaceae</taxon>
        <taxon>Monilinia</taxon>
    </lineage>
</organism>
<feature type="chain" id="PRO_5025016334" evidence="1">
    <location>
        <begin position="18"/>
        <end position="94"/>
    </location>
</feature>
<proteinExistence type="predicted"/>
<gene>
    <name evidence="2" type="ORF">EYC80_002774</name>
</gene>
<name>A0A5N6KBP5_MONLA</name>
<comment type="caution">
    <text evidence="2">The sequence shown here is derived from an EMBL/GenBank/DDBJ whole genome shotgun (WGS) entry which is preliminary data.</text>
</comment>
<accession>A0A5N6KBP5</accession>
<dbReference type="EMBL" id="VIGI01000004">
    <property type="protein sequence ID" value="KAB8300846.1"/>
    <property type="molecule type" value="Genomic_DNA"/>
</dbReference>
<dbReference type="OrthoDB" id="3504701at2759"/>
<dbReference type="AlphaFoldDB" id="A0A5N6KBP5"/>
<evidence type="ECO:0000256" key="1">
    <source>
        <dbReference type="SAM" id="SignalP"/>
    </source>
</evidence>
<sequence length="94" mass="10390">MQFSFFITWFMANFAVASPLGSRLGNDIVVDVTSPVSLIEWADTKKAVRAIDDDEDASPVLLLEWADTNKAIRSTDMDEASPAPLIEWADTRNA</sequence>
<keyword evidence="3" id="KW-1185">Reference proteome</keyword>
<dbReference type="Proteomes" id="UP000326757">
    <property type="component" value="Unassembled WGS sequence"/>
</dbReference>